<evidence type="ECO:0000256" key="1">
    <source>
        <dbReference type="ARBA" id="ARBA00023054"/>
    </source>
</evidence>
<proteinExistence type="predicted"/>
<dbReference type="Proteomes" id="UP000235145">
    <property type="component" value="Unassembled WGS sequence"/>
</dbReference>
<keyword evidence="5" id="KW-1185">Reference proteome</keyword>
<reference evidence="4 5" key="1">
    <citation type="journal article" date="2017" name="Nat. Commun.">
        <title>Genome assembly with in vitro proximity ligation data and whole-genome triplication in lettuce.</title>
        <authorList>
            <person name="Reyes-Chin-Wo S."/>
            <person name="Wang Z."/>
            <person name="Yang X."/>
            <person name="Kozik A."/>
            <person name="Arikit S."/>
            <person name="Song C."/>
            <person name="Xia L."/>
            <person name="Froenicke L."/>
            <person name="Lavelle D.O."/>
            <person name="Truco M.J."/>
            <person name="Xia R."/>
            <person name="Zhu S."/>
            <person name="Xu C."/>
            <person name="Xu H."/>
            <person name="Xu X."/>
            <person name="Cox K."/>
            <person name="Korf I."/>
            <person name="Meyers B.C."/>
            <person name="Michelmore R.W."/>
        </authorList>
    </citation>
    <scope>NUCLEOTIDE SEQUENCE [LARGE SCALE GENOMIC DNA]</scope>
    <source>
        <strain evidence="5">cv. Salinas</strain>
        <tissue evidence="4">Seedlings</tissue>
    </source>
</reference>
<feature type="region of interest" description="Disordered" evidence="3">
    <location>
        <begin position="1"/>
        <end position="49"/>
    </location>
</feature>
<name>A0A9R1VYT4_LACSA</name>
<dbReference type="EMBL" id="NBSK02000004">
    <property type="protein sequence ID" value="KAJ0214049.1"/>
    <property type="molecule type" value="Genomic_DNA"/>
</dbReference>
<organism evidence="4 5">
    <name type="scientific">Lactuca sativa</name>
    <name type="common">Garden lettuce</name>
    <dbReference type="NCBI Taxonomy" id="4236"/>
    <lineage>
        <taxon>Eukaryota</taxon>
        <taxon>Viridiplantae</taxon>
        <taxon>Streptophyta</taxon>
        <taxon>Embryophyta</taxon>
        <taxon>Tracheophyta</taxon>
        <taxon>Spermatophyta</taxon>
        <taxon>Magnoliopsida</taxon>
        <taxon>eudicotyledons</taxon>
        <taxon>Gunneridae</taxon>
        <taxon>Pentapetalae</taxon>
        <taxon>asterids</taxon>
        <taxon>campanulids</taxon>
        <taxon>Asterales</taxon>
        <taxon>Asteraceae</taxon>
        <taxon>Cichorioideae</taxon>
        <taxon>Cichorieae</taxon>
        <taxon>Lactucinae</taxon>
        <taxon>Lactuca</taxon>
    </lineage>
</organism>
<feature type="compositionally biased region" description="Low complexity" evidence="3">
    <location>
        <begin position="24"/>
        <end position="33"/>
    </location>
</feature>
<evidence type="ECO:0000256" key="2">
    <source>
        <dbReference type="SAM" id="Coils"/>
    </source>
</evidence>
<dbReference type="GO" id="GO:0072699">
    <property type="term" value="P:protein localization to cortical microtubule cytoskeleton"/>
    <property type="evidence" value="ECO:0000318"/>
    <property type="project" value="GO_Central"/>
</dbReference>
<feature type="compositionally biased region" description="Low complexity" evidence="3">
    <location>
        <begin position="265"/>
        <end position="284"/>
    </location>
</feature>
<comment type="caution">
    <text evidence="4">The sequence shown here is derived from an EMBL/GenBank/DDBJ whole genome shotgun (WGS) entry which is preliminary data.</text>
</comment>
<dbReference type="PANTHER" id="PTHR31342:SF18">
    <property type="entry name" value="OS01G0651932 PROTEIN"/>
    <property type="match status" value="1"/>
</dbReference>
<feature type="region of interest" description="Disordered" evidence="3">
    <location>
        <begin position="355"/>
        <end position="374"/>
    </location>
</feature>
<dbReference type="PANTHER" id="PTHR31342">
    <property type="entry name" value="PROTEIN CHUP1, CHLOROPLASTIC"/>
    <property type="match status" value="1"/>
</dbReference>
<evidence type="ECO:0000313" key="4">
    <source>
        <dbReference type="EMBL" id="KAJ0214049.1"/>
    </source>
</evidence>
<evidence type="ECO:0008006" key="6">
    <source>
        <dbReference type="Google" id="ProtNLM"/>
    </source>
</evidence>
<accession>A0A9R1VYT4</accession>
<sequence>MVAGKVKLAMGLQKSPANSKTEVQQYPQQRQHPSPSPSSGGGGKVPQKGAVFSRSFGVYFPRSSAQVQPRPPDVAELLHLVEELRERESRLRTELLEQKLLKESVAILPILENEISRKDSEISRSSKKIECLEAENERLRQDVEMLHLKLTEQKQEFEQRVKDLEVASATSSSQRFQQLMDISGKSSMIKSLKRGQTFANIPANRNHNEIDSKCYTESSSKESILVEIDNLPRLSRCDSLDMATDSAIEVRSRVPRVPKPPPRPSTSSCSSSSSSSSNSSLSSSAERALTEQQPPVPPPPPPATKLAPPPPPPPPRTSKAPAPPPPPPPPKGIKPLPAKVRRIPEVVEFYHSLMRRESRRDSCNGSSSADVPSTANTRDMIGEIENRSTHLLAIKTDVETQGDFIKFLIKEVENASFTDIEDVVPFVKWLDDELSYLVDERAVLKHFEWPERKADALREAAFGYCDLKKLESEASSFRDDPRQPCAPALKKMQGLFEKLEHGVYNLSRMRESASTRYKVFQIPMGWMEETGFATQIKLASVKLALKYMRRVSAELEIVGGPEEEELIVQGVRFAFRVHQFAGGFDVETMRAFEELRDKARWCHEQCQNQQQQQQQKTLCRSTAC</sequence>
<evidence type="ECO:0000256" key="3">
    <source>
        <dbReference type="SAM" id="MobiDB-lite"/>
    </source>
</evidence>
<evidence type="ECO:0000313" key="5">
    <source>
        <dbReference type="Proteomes" id="UP000235145"/>
    </source>
</evidence>
<feature type="compositionally biased region" description="Polar residues" evidence="3">
    <location>
        <begin position="363"/>
        <end position="374"/>
    </location>
</feature>
<protein>
    <recommendedName>
        <fullName evidence="6">Protein CHUP1, chloroplastic</fullName>
    </recommendedName>
</protein>
<dbReference type="OrthoDB" id="1922539at2759"/>
<dbReference type="AlphaFoldDB" id="A0A9R1VYT4"/>
<feature type="coiled-coil region" evidence="2">
    <location>
        <begin position="74"/>
        <end position="167"/>
    </location>
</feature>
<dbReference type="SUPFAM" id="SSF101447">
    <property type="entry name" value="Formin homology 2 domain (FH2 domain)"/>
    <property type="match status" value="1"/>
</dbReference>
<dbReference type="InterPro" id="IPR040265">
    <property type="entry name" value="CHUP1/IPGA1-like"/>
</dbReference>
<feature type="compositionally biased region" description="Pro residues" evidence="3">
    <location>
        <begin position="294"/>
        <end position="332"/>
    </location>
</feature>
<dbReference type="GO" id="GO:0055028">
    <property type="term" value="C:cortical microtubule"/>
    <property type="evidence" value="ECO:0000318"/>
    <property type="project" value="GO_Central"/>
</dbReference>
<feature type="region of interest" description="Disordered" evidence="3">
    <location>
        <begin position="247"/>
        <end position="338"/>
    </location>
</feature>
<keyword evidence="1 2" id="KW-0175">Coiled coil</keyword>
<gene>
    <name evidence="4" type="ORF">LSAT_V11C400176660</name>
</gene>